<sequence>MKTVFILLLLMLHWVPQQNSAKLTVKVTGFKNDKGVVRALLFNSENGFPEATEKAIRSASVKINGTQAEFEFENLPPGRFAISLFHDSQNSGKLRTNLVGIPRDGYGFSNNSMGTFGPPSFKDASFQITAGQNTHIIKLRH</sequence>
<gene>
    <name evidence="2" type="ORF">L0U89_11075</name>
</gene>
<organism evidence="2 3">
    <name type="scientific">Mariniradius sediminis</name>
    <dbReference type="NCBI Taxonomy" id="2909237"/>
    <lineage>
        <taxon>Bacteria</taxon>
        <taxon>Pseudomonadati</taxon>
        <taxon>Bacteroidota</taxon>
        <taxon>Cytophagia</taxon>
        <taxon>Cytophagales</taxon>
        <taxon>Cyclobacteriaceae</taxon>
        <taxon>Mariniradius</taxon>
    </lineage>
</organism>
<evidence type="ECO:0000256" key="1">
    <source>
        <dbReference type="SAM" id="SignalP"/>
    </source>
</evidence>
<keyword evidence="1" id="KW-0732">Signal</keyword>
<name>A0ABS9BU85_9BACT</name>
<dbReference type="InterPro" id="IPR018673">
    <property type="entry name" value="DUF2141"/>
</dbReference>
<evidence type="ECO:0000313" key="3">
    <source>
        <dbReference type="Proteomes" id="UP001201449"/>
    </source>
</evidence>
<keyword evidence="3" id="KW-1185">Reference proteome</keyword>
<evidence type="ECO:0000313" key="2">
    <source>
        <dbReference type="EMBL" id="MCF1751614.1"/>
    </source>
</evidence>
<feature type="signal peptide" evidence="1">
    <location>
        <begin position="1"/>
        <end position="21"/>
    </location>
</feature>
<comment type="caution">
    <text evidence="2">The sequence shown here is derived from an EMBL/GenBank/DDBJ whole genome shotgun (WGS) entry which is preliminary data.</text>
</comment>
<dbReference type="EMBL" id="JAKEVZ010000007">
    <property type="protein sequence ID" value="MCF1751614.1"/>
    <property type="molecule type" value="Genomic_DNA"/>
</dbReference>
<dbReference type="Proteomes" id="UP001201449">
    <property type="component" value="Unassembled WGS sequence"/>
</dbReference>
<protein>
    <submittedName>
        <fullName evidence="2">DUF2141 domain-containing protein</fullName>
    </submittedName>
</protein>
<feature type="chain" id="PRO_5046387539" evidence="1">
    <location>
        <begin position="22"/>
        <end position="141"/>
    </location>
</feature>
<dbReference type="RefSeq" id="WP_234861582.1">
    <property type="nucleotide sequence ID" value="NZ_JAKEVZ010000007.1"/>
</dbReference>
<proteinExistence type="predicted"/>
<accession>A0ABS9BU85</accession>
<dbReference type="Pfam" id="PF09912">
    <property type="entry name" value="DUF2141"/>
    <property type="match status" value="1"/>
</dbReference>
<reference evidence="2 3" key="1">
    <citation type="submission" date="2022-01" db="EMBL/GenBank/DDBJ databases">
        <title>Mariniradius saccharolyticus sp. nov., isolated from sediment of a river.</title>
        <authorList>
            <person name="Liu H."/>
        </authorList>
    </citation>
    <scope>NUCLEOTIDE SEQUENCE [LARGE SCALE GENOMIC DNA]</scope>
    <source>
        <strain evidence="2 3">RY-2</strain>
    </source>
</reference>